<dbReference type="EMBL" id="BORR01000023">
    <property type="protein sequence ID" value="GIO39555.1"/>
    <property type="molecule type" value="Genomic_DNA"/>
</dbReference>
<dbReference type="Proteomes" id="UP000681162">
    <property type="component" value="Unassembled WGS sequence"/>
</dbReference>
<comment type="caution">
    <text evidence="1">The sequence shown here is derived from an EMBL/GenBank/DDBJ whole genome shotgun (WGS) entry which is preliminary data.</text>
</comment>
<accession>A0A919XZ66</accession>
<proteinExistence type="predicted"/>
<name>A0A919XZ66_9BACL</name>
<sequence>MKVSTRKSSLQIDDYLDLLNLATNLGDLKWRKEILRKLECLHNELQLPEQLCELSE</sequence>
<keyword evidence="2" id="KW-1185">Reference proteome</keyword>
<dbReference type="RefSeq" id="WP_212942899.1">
    <property type="nucleotide sequence ID" value="NZ_BORR01000023.1"/>
</dbReference>
<protein>
    <submittedName>
        <fullName evidence="1">Uncharacterized protein</fullName>
    </submittedName>
</protein>
<evidence type="ECO:0000313" key="1">
    <source>
        <dbReference type="EMBL" id="GIO39555.1"/>
    </source>
</evidence>
<reference evidence="1 2" key="1">
    <citation type="submission" date="2021-03" db="EMBL/GenBank/DDBJ databases">
        <title>Antimicrobial resistance genes in bacteria isolated from Japanese honey, and their potential for conferring macrolide and lincosamide resistance in the American foulbrood pathogen Paenibacillus larvae.</title>
        <authorList>
            <person name="Okamoto M."/>
            <person name="Kumagai M."/>
            <person name="Kanamori H."/>
            <person name="Takamatsu D."/>
        </authorList>
    </citation>
    <scope>NUCLEOTIDE SEQUENCE [LARGE SCALE GENOMIC DNA]</scope>
    <source>
        <strain evidence="1 2">J41TS12</strain>
    </source>
</reference>
<dbReference type="AlphaFoldDB" id="A0A919XZ66"/>
<organism evidence="1 2">
    <name type="scientific">Paenibacillus antibioticophila</name>
    <dbReference type="NCBI Taxonomy" id="1274374"/>
    <lineage>
        <taxon>Bacteria</taxon>
        <taxon>Bacillati</taxon>
        <taxon>Bacillota</taxon>
        <taxon>Bacilli</taxon>
        <taxon>Bacillales</taxon>
        <taxon>Paenibacillaceae</taxon>
        <taxon>Paenibacillus</taxon>
    </lineage>
</organism>
<gene>
    <name evidence="1" type="ORF">J41TS12_44160</name>
</gene>
<evidence type="ECO:0000313" key="2">
    <source>
        <dbReference type="Proteomes" id="UP000681162"/>
    </source>
</evidence>